<sequence>MTGDRRPVPATPRPPTEPPPGGAGSDEARIVREASAESGTVLLTLTGSFGVSTVSRLHEALTDARHERATYTVLDLARVTFGDSSFLHELLSAHFSHRNLLLVGPIPRQLHHLFLRTGTLRLFTVLPDRARIGLA</sequence>
<keyword evidence="4" id="KW-1185">Reference proteome</keyword>
<evidence type="ECO:0000256" key="1">
    <source>
        <dbReference type="SAM" id="MobiDB-lite"/>
    </source>
</evidence>
<dbReference type="PROSITE" id="PS50801">
    <property type="entry name" value="STAS"/>
    <property type="match status" value="1"/>
</dbReference>
<dbReference type="Pfam" id="PF13466">
    <property type="entry name" value="STAS_2"/>
    <property type="match status" value="1"/>
</dbReference>
<dbReference type="InterPro" id="IPR058548">
    <property type="entry name" value="MlaB-like_STAS"/>
</dbReference>
<dbReference type="InterPro" id="IPR002645">
    <property type="entry name" value="STAS_dom"/>
</dbReference>
<dbReference type="RefSeq" id="WP_327159835.1">
    <property type="nucleotide sequence ID" value="NZ_CP108062.1"/>
</dbReference>
<feature type="region of interest" description="Disordered" evidence="1">
    <location>
        <begin position="1"/>
        <end position="26"/>
    </location>
</feature>
<evidence type="ECO:0000313" key="3">
    <source>
        <dbReference type="EMBL" id="WTR74767.1"/>
    </source>
</evidence>
<dbReference type="CDD" id="cd07043">
    <property type="entry name" value="STAS_anti-anti-sigma_factors"/>
    <property type="match status" value="1"/>
</dbReference>
<evidence type="ECO:0000313" key="4">
    <source>
        <dbReference type="Proteomes" id="UP001622594"/>
    </source>
</evidence>
<proteinExistence type="predicted"/>
<evidence type="ECO:0000259" key="2">
    <source>
        <dbReference type="PROSITE" id="PS50801"/>
    </source>
</evidence>
<dbReference type="Gene3D" id="3.30.750.24">
    <property type="entry name" value="STAS domain"/>
    <property type="match status" value="1"/>
</dbReference>
<dbReference type="Proteomes" id="UP001622594">
    <property type="component" value="Chromosome"/>
</dbReference>
<protein>
    <submittedName>
        <fullName evidence="3">STAS domain-containing protein</fullName>
    </submittedName>
</protein>
<dbReference type="SUPFAM" id="SSF52091">
    <property type="entry name" value="SpoIIaa-like"/>
    <property type="match status" value="1"/>
</dbReference>
<dbReference type="InterPro" id="IPR036513">
    <property type="entry name" value="STAS_dom_sf"/>
</dbReference>
<name>A0ABZ1LJR3_9ACTN</name>
<accession>A0ABZ1LJR3</accession>
<feature type="compositionally biased region" description="Pro residues" evidence="1">
    <location>
        <begin position="9"/>
        <end position="21"/>
    </location>
</feature>
<organism evidence="3 4">
    <name type="scientific">Streptomyces zaomyceticus</name>
    <dbReference type="NCBI Taxonomy" id="68286"/>
    <lineage>
        <taxon>Bacteria</taxon>
        <taxon>Bacillati</taxon>
        <taxon>Actinomycetota</taxon>
        <taxon>Actinomycetes</taxon>
        <taxon>Kitasatosporales</taxon>
        <taxon>Streptomycetaceae</taxon>
        <taxon>Streptomyces</taxon>
    </lineage>
</organism>
<feature type="domain" description="STAS" evidence="2">
    <location>
        <begin position="30"/>
        <end position="135"/>
    </location>
</feature>
<dbReference type="EMBL" id="CP108188">
    <property type="protein sequence ID" value="WTR74767.1"/>
    <property type="molecule type" value="Genomic_DNA"/>
</dbReference>
<gene>
    <name evidence="3" type="ORF">OG814_38555</name>
</gene>
<reference evidence="3 4" key="1">
    <citation type="submission" date="2022-10" db="EMBL/GenBank/DDBJ databases">
        <title>The complete genomes of actinobacterial strains from the NBC collection.</title>
        <authorList>
            <person name="Joergensen T.S."/>
            <person name="Alvarez Arevalo M."/>
            <person name="Sterndorff E.B."/>
            <person name="Faurdal D."/>
            <person name="Vuksanovic O."/>
            <person name="Mourched A.-S."/>
            <person name="Charusanti P."/>
            <person name="Shaw S."/>
            <person name="Blin K."/>
            <person name="Weber T."/>
        </authorList>
    </citation>
    <scope>NUCLEOTIDE SEQUENCE [LARGE SCALE GENOMIC DNA]</scope>
    <source>
        <strain evidence="3 4">NBC_00123</strain>
    </source>
</reference>